<dbReference type="AlphaFoldDB" id="A0A0D2A9S3"/>
<keyword evidence="1" id="KW-1133">Transmembrane helix</keyword>
<protein>
    <submittedName>
        <fullName evidence="2">Uncharacterized protein</fullName>
    </submittedName>
</protein>
<keyword evidence="3" id="KW-1185">Reference proteome</keyword>
<dbReference type="InParanoid" id="A0A0D2A9S3"/>
<dbReference type="EMBL" id="KN847545">
    <property type="protein sequence ID" value="KIW03360.1"/>
    <property type="molecule type" value="Genomic_DNA"/>
</dbReference>
<keyword evidence="1" id="KW-0472">Membrane</keyword>
<name>A0A0D2A9S3_9PEZI</name>
<feature type="transmembrane region" description="Helical" evidence="1">
    <location>
        <begin position="95"/>
        <end position="117"/>
    </location>
</feature>
<evidence type="ECO:0000256" key="1">
    <source>
        <dbReference type="SAM" id="Phobius"/>
    </source>
</evidence>
<evidence type="ECO:0000313" key="3">
    <source>
        <dbReference type="Proteomes" id="UP000053259"/>
    </source>
</evidence>
<sequence length="288" mass="31983">MLSRKANELICLDPELERVSCSSDGKSSPARGQSSCSSPDYVLKESMRIKTRSLSLSSGFEYNKVLFDLHIDPTRWDEFSSDVAKASRLNRNDKAAIIATIAGFSMLGLAGVGIVLGERVHSAKKMRRVMANREEGGILAEVLHSWNENYFSQFGVSVWVEVSEVALRNQAKKAGMPAAYSEHADGISTKLSFSKQARKKAEEARKYMVVVSPLARNAESESTSRDSSAIPNHSFGLVMDSHVEDLIDLTDDWSYQPDAHEPEDPFADPPEYLRTVYHSKFTNVEELA</sequence>
<proteinExistence type="predicted"/>
<reference evidence="2 3" key="1">
    <citation type="submission" date="2015-01" db="EMBL/GenBank/DDBJ databases">
        <title>The Genome Sequence of Ochroconis gallopava CBS43764.</title>
        <authorList>
            <consortium name="The Broad Institute Genomics Platform"/>
            <person name="Cuomo C."/>
            <person name="de Hoog S."/>
            <person name="Gorbushina A."/>
            <person name="Stielow B."/>
            <person name="Teixiera M."/>
            <person name="Abouelleil A."/>
            <person name="Chapman S.B."/>
            <person name="Priest M."/>
            <person name="Young S.K."/>
            <person name="Wortman J."/>
            <person name="Nusbaum C."/>
            <person name="Birren B."/>
        </authorList>
    </citation>
    <scope>NUCLEOTIDE SEQUENCE [LARGE SCALE GENOMIC DNA]</scope>
    <source>
        <strain evidence="2 3">CBS 43764</strain>
    </source>
</reference>
<dbReference type="RefSeq" id="XP_016213229.1">
    <property type="nucleotide sequence ID" value="XM_016359090.1"/>
</dbReference>
<dbReference type="GeneID" id="27313541"/>
<keyword evidence="1" id="KW-0812">Transmembrane</keyword>
<dbReference type="VEuPathDB" id="FungiDB:PV09_05568"/>
<evidence type="ECO:0000313" key="2">
    <source>
        <dbReference type="EMBL" id="KIW03360.1"/>
    </source>
</evidence>
<dbReference type="HOGENOM" id="CLU_967103_0_0_1"/>
<dbReference type="Pfam" id="PF15496">
    <property type="entry name" value="DUF4646"/>
    <property type="match status" value="1"/>
</dbReference>
<organism evidence="2 3">
    <name type="scientific">Verruconis gallopava</name>
    <dbReference type="NCBI Taxonomy" id="253628"/>
    <lineage>
        <taxon>Eukaryota</taxon>
        <taxon>Fungi</taxon>
        <taxon>Dikarya</taxon>
        <taxon>Ascomycota</taxon>
        <taxon>Pezizomycotina</taxon>
        <taxon>Dothideomycetes</taxon>
        <taxon>Pleosporomycetidae</taxon>
        <taxon>Venturiales</taxon>
        <taxon>Sympoventuriaceae</taxon>
        <taxon>Verruconis</taxon>
    </lineage>
</organism>
<dbReference type="OrthoDB" id="252020at2759"/>
<accession>A0A0D2A9S3</accession>
<dbReference type="InterPro" id="IPR028018">
    <property type="entry name" value="DUF4646"/>
</dbReference>
<dbReference type="Proteomes" id="UP000053259">
    <property type="component" value="Unassembled WGS sequence"/>
</dbReference>
<gene>
    <name evidence="2" type="ORF">PV09_05568</name>
</gene>